<organism evidence="1 2">
    <name type="scientific">Streptomyces lonegramiae</name>
    <dbReference type="NCBI Taxonomy" id="3075524"/>
    <lineage>
        <taxon>Bacteria</taxon>
        <taxon>Bacillati</taxon>
        <taxon>Actinomycetota</taxon>
        <taxon>Actinomycetes</taxon>
        <taxon>Kitasatosporales</taxon>
        <taxon>Streptomycetaceae</taxon>
        <taxon>Streptomyces</taxon>
    </lineage>
</organism>
<dbReference type="EMBL" id="JAVRFD010000005">
    <property type="protein sequence ID" value="MDT0543745.1"/>
    <property type="molecule type" value="Genomic_DNA"/>
</dbReference>
<dbReference type="RefSeq" id="WP_311724144.1">
    <property type="nucleotide sequence ID" value="NZ_JAVRFD010000005.1"/>
</dbReference>
<accession>A0ABU2XF41</accession>
<dbReference type="SUPFAM" id="SSF51430">
    <property type="entry name" value="NAD(P)-linked oxidoreductase"/>
    <property type="match status" value="1"/>
</dbReference>
<dbReference type="Proteomes" id="UP001180754">
    <property type="component" value="Unassembled WGS sequence"/>
</dbReference>
<dbReference type="InterPro" id="IPR036812">
    <property type="entry name" value="NAD(P)_OxRdtase_dom_sf"/>
</dbReference>
<reference evidence="1" key="1">
    <citation type="submission" date="2024-05" db="EMBL/GenBank/DDBJ databases">
        <title>30 novel species of actinomycetes from the DSMZ collection.</title>
        <authorList>
            <person name="Nouioui I."/>
        </authorList>
    </citation>
    <scope>NUCLEOTIDE SEQUENCE</scope>
    <source>
        <strain evidence="1">DSM 41529</strain>
    </source>
</reference>
<comment type="caution">
    <text evidence="1">The sequence shown here is derived from an EMBL/GenBank/DDBJ whole genome shotgun (WGS) entry which is preliminary data.</text>
</comment>
<gene>
    <name evidence="1" type="ORF">RND15_13690</name>
</gene>
<protein>
    <submittedName>
        <fullName evidence="1">Uncharacterized protein</fullName>
    </submittedName>
</protein>
<evidence type="ECO:0000313" key="1">
    <source>
        <dbReference type="EMBL" id="MDT0543745.1"/>
    </source>
</evidence>
<proteinExistence type="predicted"/>
<sequence length="47" mass="5277">MDDPVRQAKALYVAMSNNPAWEISRIQAIADLRGWSPLAGLQIESHR</sequence>
<name>A0ABU2XF41_9ACTN</name>
<keyword evidence="2" id="KW-1185">Reference proteome</keyword>
<dbReference type="Gene3D" id="3.20.20.100">
    <property type="entry name" value="NADP-dependent oxidoreductase domain"/>
    <property type="match status" value="1"/>
</dbReference>
<evidence type="ECO:0000313" key="2">
    <source>
        <dbReference type="Proteomes" id="UP001180754"/>
    </source>
</evidence>